<dbReference type="GO" id="GO:0004497">
    <property type="term" value="F:monooxygenase activity"/>
    <property type="evidence" value="ECO:0007669"/>
    <property type="project" value="InterPro"/>
</dbReference>
<dbReference type="Gene3D" id="1.10.630.10">
    <property type="entry name" value="Cytochrome P450"/>
    <property type="match status" value="1"/>
</dbReference>
<organism evidence="6 7">
    <name type="scientific">Lophium mytilinum</name>
    <dbReference type="NCBI Taxonomy" id="390894"/>
    <lineage>
        <taxon>Eukaryota</taxon>
        <taxon>Fungi</taxon>
        <taxon>Dikarya</taxon>
        <taxon>Ascomycota</taxon>
        <taxon>Pezizomycotina</taxon>
        <taxon>Dothideomycetes</taxon>
        <taxon>Pleosporomycetidae</taxon>
        <taxon>Mytilinidiales</taxon>
        <taxon>Mytilinidiaceae</taxon>
        <taxon>Lophium</taxon>
    </lineage>
</organism>
<dbReference type="InterPro" id="IPR001128">
    <property type="entry name" value="Cyt_P450"/>
</dbReference>
<protein>
    <submittedName>
        <fullName evidence="6">Cytochrome P450</fullName>
    </submittedName>
</protein>
<dbReference type="SUPFAM" id="SSF48264">
    <property type="entry name" value="Cytochrome P450"/>
    <property type="match status" value="1"/>
</dbReference>
<evidence type="ECO:0000313" key="7">
    <source>
        <dbReference type="Proteomes" id="UP000799750"/>
    </source>
</evidence>
<dbReference type="PRINTS" id="PR00465">
    <property type="entry name" value="EP450IV"/>
</dbReference>
<dbReference type="Pfam" id="PF00067">
    <property type="entry name" value="p450"/>
    <property type="match status" value="1"/>
</dbReference>
<keyword evidence="3 5" id="KW-0479">Metal-binding</keyword>
<evidence type="ECO:0000256" key="1">
    <source>
        <dbReference type="ARBA" id="ARBA00001971"/>
    </source>
</evidence>
<dbReference type="AlphaFoldDB" id="A0A6A6RAZ6"/>
<dbReference type="InterPro" id="IPR002403">
    <property type="entry name" value="Cyt_P450_E_grp-IV"/>
</dbReference>
<reference evidence="6" key="1">
    <citation type="journal article" date="2020" name="Stud. Mycol.">
        <title>101 Dothideomycetes genomes: a test case for predicting lifestyles and emergence of pathogens.</title>
        <authorList>
            <person name="Haridas S."/>
            <person name="Albert R."/>
            <person name="Binder M."/>
            <person name="Bloem J."/>
            <person name="Labutti K."/>
            <person name="Salamov A."/>
            <person name="Andreopoulos B."/>
            <person name="Baker S."/>
            <person name="Barry K."/>
            <person name="Bills G."/>
            <person name="Bluhm B."/>
            <person name="Cannon C."/>
            <person name="Castanera R."/>
            <person name="Culley D."/>
            <person name="Daum C."/>
            <person name="Ezra D."/>
            <person name="Gonzalez J."/>
            <person name="Henrissat B."/>
            <person name="Kuo A."/>
            <person name="Liang C."/>
            <person name="Lipzen A."/>
            <person name="Lutzoni F."/>
            <person name="Magnuson J."/>
            <person name="Mondo S."/>
            <person name="Nolan M."/>
            <person name="Ohm R."/>
            <person name="Pangilinan J."/>
            <person name="Park H.-J."/>
            <person name="Ramirez L."/>
            <person name="Alfaro M."/>
            <person name="Sun H."/>
            <person name="Tritt A."/>
            <person name="Yoshinaga Y."/>
            <person name="Zwiers L.-H."/>
            <person name="Turgeon B."/>
            <person name="Goodwin S."/>
            <person name="Spatafora J."/>
            <person name="Crous P."/>
            <person name="Grigoriev I."/>
        </authorList>
    </citation>
    <scope>NUCLEOTIDE SEQUENCE</scope>
    <source>
        <strain evidence="6">CBS 269.34</strain>
    </source>
</reference>
<dbReference type="CDD" id="cd11060">
    <property type="entry name" value="CYP57A1-like"/>
    <property type="match status" value="1"/>
</dbReference>
<dbReference type="GO" id="GO:0016705">
    <property type="term" value="F:oxidoreductase activity, acting on paired donors, with incorporation or reduction of molecular oxygen"/>
    <property type="evidence" value="ECO:0007669"/>
    <property type="project" value="InterPro"/>
</dbReference>
<keyword evidence="4 5" id="KW-0408">Iron</keyword>
<evidence type="ECO:0000256" key="2">
    <source>
        <dbReference type="ARBA" id="ARBA00010617"/>
    </source>
</evidence>
<dbReference type="InterPro" id="IPR036396">
    <property type="entry name" value="Cyt_P450_sf"/>
</dbReference>
<dbReference type="GO" id="GO:0020037">
    <property type="term" value="F:heme binding"/>
    <property type="evidence" value="ECO:0007669"/>
    <property type="project" value="InterPro"/>
</dbReference>
<name>A0A6A6RAZ6_9PEZI</name>
<evidence type="ECO:0000256" key="4">
    <source>
        <dbReference type="ARBA" id="ARBA00023004"/>
    </source>
</evidence>
<sequence length="511" mass="57237">MASSFLSLLLKAAILGAVLLLPRLLWNYLTSPIKDIPGPFLAKFTNFWRLYSHWARTHIESQRELHEKYGSAVRIGPNCVSISDPSLISKIYSTRGEFVKSDLYRVADAHNDGKLVESIFSTRSNAFHSMYIKPVQKSFAIGSILKMEPLVDSTLESLCEHIEERFIEGANAGTSFDIASWAHLYTWDVISELTFSKKMGFLETGADVEGYIATNKFLMGYFNWVGQLPSLDQWLANNPLLFSPFKYPTFSGIAGICAQRMVERIQNPAQAKHDDFLNLFLQTKTDYPGIVRDEDIVGYLSLNLLGGADTIAIALSALVYHLLRNPAAHIRLVTELTTAGLAFPASYAVTSRLPYLSAVISESIRMHPSIGHILERVVPATGLELRDGRKIAPGTIVGMNPWIVARSTEVYGEDVDTFRPERWLQGEGESVEVYEARVTKMRNTEFAFGAGRRVCTGKPIAMVELHKAVATLFGRFEIELDDPKTQWELTKGWFVFPTKIMVKVRKAKGRT</sequence>
<evidence type="ECO:0000256" key="3">
    <source>
        <dbReference type="ARBA" id="ARBA00022723"/>
    </source>
</evidence>
<dbReference type="PANTHER" id="PTHR24305:SF166">
    <property type="entry name" value="CYTOCHROME P450 12A4, MITOCHONDRIAL-RELATED"/>
    <property type="match status" value="1"/>
</dbReference>
<evidence type="ECO:0000256" key="5">
    <source>
        <dbReference type="PIRSR" id="PIRSR602403-1"/>
    </source>
</evidence>
<keyword evidence="7" id="KW-1185">Reference proteome</keyword>
<proteinExistence type="inferred from homology"/>
<dbReference type="GO" id="GO:0005506">
    <property type="term" value="F:iron ion binding"/>
    <property type="evidence" value="ECO:0007669"/>
    <property type="project" value="InterPro"/>
</dbReference>
<comment type="similarity">
    <text evidence="2">Belongs to the cytochrome P450 family.</text>
</comment>
<dbReference type="Proteomes" id="UP000799750">
    <property type="component" value="Unassembled WGS sequence"/>
</dbReference>
<dbReference type="OrthoDB" id="3934656at2759"/>
<accession>A0A6A6RAZ6</accession>
<dbReference type="InterPro" id="IPR050121">
    <property type="entry name" value="Cytochrome_P450_monoxygenase"/>
</dbReference>
<dbReference type="EMBL" id="MU004182">
    <property type="protein sequence ID" value="KAF2501879.1"/>
    <property type="molecule type" value="Genomic_DNA"/>
</dbReference>
<comment type="cofactor">
    <cofactor evidence="1 5">
        <name>heme</name>
        <dbReference type="ChEBI" id="CHEBI:30413"/>
    </cofactor>
</comment>
<evidence type="ECO:0000313" key="6">
    <source>
        <dbReference type="EMBL" id="KAF2501879.1"/>
    </source>
</evidence>
<feature type="binding site" description="axial binding residue" evidence="5">
    <location>
        <position position="455"/>
    </location>
    <ligand>
        <name>heme</name>
        <dbReference type="ChEBI" id="CHEBI:30413"/>
    </ligand>
    <ligandPart>
        <name>Fe</name>
        <dbReference type="ChEBI" id="CHEBI:18248"/>
    </ligandPart>
</feature>
<gene>
    <name evidence="6" type="ORF">BU16DRAFT_501338</name>
</gene>
<dbReference type="PRINTS" id="PR00385">
    <property type="entry name" value="P450"/>
</dbReference>
<dbReference type="PANTHER" id="PTHR24305">
    <property type="entry name" value="CYTOCHROME P450"/>
    <property type="match status" value="1"/>
</dbReference>
<keyword evidence="5" id="KW-0349">Heme</keyword>